<dbReference type="RefSeq" id="WP_173965759.1">
    <property type="nucleotide sequence ID" value="NZ_CADCST010000077.1"/>
</dbReference>
<organism evidence="1 2">
    <name type="scientific">Flavobacterium collinsii</name>
    <dbReference type="NCBI Taxonomy" id="1114861"/>
    <lineage>
        <taxon>Bacteria</taxon>
        <taxon>Pseudomonadati</taxon>
        <taxon>Bacteroidota</taxon>
        <taxon>Flavobacteriia</taxon>
        <taxon>Flavobacteriales</taxon>
        <taxon>Flavobacteriaceae</taxon>
        <taxon>Flavobacterium</taxon>
    </lineage>
</organism>
<dbReference type="EMBL" id="CADCST010000077">
    <property type="protein sequence ID" value="CAA9197658.1"/>
    <property type="molecule type" value="Genomic_DNA"/>
</dbReference>
<accession>A0ABN7EL26</accession>
<sequence length="142" mass="16254">METLLELNSFAKILTDKGYNEYFHTQGAYAGKLKESLSEFFESCQKGTDSLPKHDLLLTSYLQWSGDERPRIECAMWVKHLNGELSLSRMEIIKKDQFGQILKKIELKDLSVISAPKLTEAIAMVNDKPKQQTGQSPKRFKL</sequence>
<reference evidence="1 2" key="1">
    <citation type="submission" date="2020-02" db="EMBL/GenBank/DDBJ databases">
        <authorList>
            <person name="Criscuolo A."/>
        </authorList>
    </citation>
    <scope>NUCLEOTIDE SEQUENCE [LARGE SCALE GENOMIC DNA]</scope>
    <source>
        <strain evidence="1">CECT7796</strain>
    </source>
</reference>
<proteinExistence type="predicted"/>
<dbReference type="Proteomes" id="UP000474567">
    <property type="component" value="Unassembled WGS sequence"/>
</dbReference>
<evidence type="ECO:0000313" key="1">
    <source>
        <dbReference type="EMBL" id="CAA9197658.1"/>
    </source>
</evidence>
<protein>
    <submittedName>
        <fullName evidence="1">Uncharacterized protein</fullName>
    </submittedName>
</protein>
<name>A0ABN7EL26_9FLAO</name>
<evidence type="ECO:0000313" key="2">
    <source>
        <dbReference type="Proteomes" id="UP000474567"/>
    </source>
</evidence>
<comment type="caution">
    <text evidence="1">The sequence shown here is derived from an EMBL/GenBank/DDBJ whole genome shotgun (WGS) entry which is preliminary data.</text>
</comment>
<gene>
    <name evidence="1" type="ORF">FLACOL7796_01780</name>
</gene>
<keyword evidence="2" id="KW-1185">Reference proteome</keyword>